<evidence type="ECO:0000256" key="7">
    <source>
        <dbReference type="PIRNR" id="PIRNR001093"/>
    </source>
</evidence>
<evidence type="ECO:0000313" key="13">
    <source>
        <dbReference type="Proteomes" id="UP000291343"/>
    </source>
</evidence>
<dbReference type="Pfam" id="PF14845">
    <property type="entry name" value="Glycohydro_20b2"/>
    <property type="match status" value="1"/>
</dbReference>
<protein>
    <recommendedName>
        <fullName evidence="7">Beta-hexosaminidase</fullName>
        <ecNumber evidence="7">3.2.1.52</ecNumber>
    </recommendedName>
</protein>
<dbReference type="InterPro" id="IPR015883">
    <property type="entry name" value="Glyco_hydro_20_cat"/>
</dbReference>
<dbReference type="Gene3D" id="3.30.379.10">
    <property type="entry name" value="Chitobiase/beta-hexosaminidase domain 2-like"/>
    <property type="match status" value="1"/>
</dbReference>
<dbReference type="InterPro" id="IPR029019">
    <property type="entry name" value="HEX_eukaryotic_N"/>
</dbReference>
<evidence type="ECO:0000259" key="11">
    <source>
        <dbReference type="Pfam" id="PF14845"/>
    </source>
</evidence>
<evidence type="ECO:0000256" key="2">
    <source>
        <dbReference type="ARBA" id="ARBA00006285"/>
    </source>
</evidence>
<dbReference type="GO" id="GO:0030203">
    <property type="term" value="P:glycosaminoglycan metabolic process"/>
    <property type="evidence" value="ECO:0007669"/>
    <property type="project" value="TreeGrafter"/>
</dbReference>
<feature type="active site" description="Proton donor" evidence="8">
    <location>
        <position position="398"/>
    </location>
</feature>
<name>A0A482X888_LAOST</name>
<evidence type="ECO:0000256" key="9">
    <source>
        <dbReference type="SAM" id="SignalP"/>
    </source>
</evidence>
<feature type="chain" id="PRO_5019718291" description="Beta-hexosaminidase" evidence="9">
    <location>
        <begin position="33"/>
        <end position="641"/>
    </location>
</feature>
<evidence type="ECO:0000259" key="10">
    <source>
        <dbReference type="Pfam" id="PF00728"/>
    </source>
</evidence>
<evidence type="ECO:0000256" key="3">
    <source>
        <dbReference type="ARBA" id="ARBA00022729"/>
    </source>
</evidence>
<dbReference type="PANTHER" id="PTHR22600">
    <property type="entry name" value="BETA-HEXOSAMINIDASE"/>
    <property type="match status" value="1"/>
</dbReference>
<dbReference type="CDD" id="cd06562">
    <property type="entry name" value="GH20_HexA_HexB-like"/>
    <property type="match status" value="1"/>
</dbReference>
<reference evidence="12 13" key="1">
    <citation type="journal article" date="2017" name="Gigascience">
        <title>Genome sequence of the small brown planthopper, Laodelphax striatellus.</title>
        <authorList>
            <person name="Zhu J."/>
            <person name="Jiang F."/>
            <person name="Wang X."/>
            <person name="Yang P."/>
            <person name="Bao Y."/>
            <person name="Zhao W."/>
            <person name="Wang W."/>
            <person name="Lu H."/>
            <person name="Wang Q."/>
            <person name="Cui N."/>
            <person name="Li J."/>
            <person name="Chen X."/>
            <person name="Luo L."/>
            <person name="Yu J."/>
            <person name="Kang L."/>
            <person name="Cui F."/>
        </authorList>
    </citation>
    <scope>NUCLEOTIDE SEQUENCE [LARGE SCALE GENOMIC DNA]</scope>
    <source>
        <strain evidence="12">Lst14</strain>
    </source>
</reference>
<keyword evidence="3 9" id="KW-0732">Signal</keyword>
<dbReference type="InterPro" id="IPR017853">
    <property type="entry name" value="GH"/>
</dbReference>
<dbReference type="Proteomes" id="UP000291343">
    <property type="component" value="Unassembled WGS sequence"/>
</dbReference>
<keyword evidence="4 7" id="KW-0378">Hydrolase</keyword>
<feature type="domain" description="Glycoside hydrolase family 20 catalytic" evidence="10">
    <location>
        <begin position="236"/>
        <end position="591"/>
    </location>
</feature>
<keyword evidence="5" id="KW-0325">Glycoprotein</keyword>
<feature type="domain" description="Beta-hexosaminidase eukaryotic type N-terminal" evidence="11">
    <location>
        <begin position="88"/>
        <end position="212"/>
    </location>
</feature>
<dbReference type="OrthoDB" id="428480at2759"/>
<dbReference type="Pfam" id="PF00728">
    <property type="entry name" value="Glyco_hydro_20"/>
    <property type="match status" value="1"/>
</dbReference>
<gene>
    <name evidence="12" type="ORF">LSTR_LSTR005660</name>
</gene>
<dbReference type="GO" id="GO:0005975">
    <property type="term" value="P:carbohydrate metabolic process"/>
    <property type="evidence" value="ECO:0007669"/>
    <property type="project" value="InterPro"/>
</dbReference>
<dbReference type="SMR" id="A0A482X888"/>
<sequence length="641" mass="73696">MLQFNPFYAQSCKLIFLNILFFIALQLLSTNAKQCLATEDIVRNIRGRWTYKCVNQKCHKTLYKAAQGLPQTSLNVCKLKCGDPPGALWPLPNGHVSIHDKIVSINPNNNNIESASADNREIDWKVGKLFLELRKSFLSRVISEATTRDARAEGYGLIIKLQVKDTFAYRPTLDMDESYHLHVETIDNKIVANILGPTFFGTRHGLETLSQLVTYDDVTNTLVMPGQMEIRDRPAYKYRALTLDTARNFIPIEDIRRTIDGMASVKMNIFHWHITDSHSFPMESKTFPNLTIYGAYGPDKIYTQKEIRDLVEFAAWKGVKIIPEFDAPAHTGEGWQGWTPPGTLICLNDQPWYDHCVEPPCGQLNPVSENVYKILKGIQTDMHEMFDLSDVYHMGGDEVQFKCWNSSKDVRDFIQSRGWNESDSNSMFRIWDTFQRRAYSILQEVTDKSPQAILWTSTLTEQKDVKEIIEPSQYIIQIWTTGTDAQIKELAKNGYRMIFSNYDALYLDCGFGGWVAGGNNWCSPYKPWQTIYSNDMVQLLKQVTGSEYRPEMAQLIYGASAALWTEQVDEQSLDGRVWPRLAALAERLWTNPSTPWQEAEYRLLHQRERLVKMKIEAEALQPEWCRQNEGDCPDLRSLNKN</sequence>
<dbReference type="PRINTS" id="PR00738">
    <property type="entry name" value="GLHYDRLASE20"/>
</dbReference>
<dbReference type="SUPFAM" id="SSF51445">
    <property type="entry name" value="(Trans)glycosidases"/>
    <property type="match status" value="1"/>
</dbReference>
<dbReference type="SUPFAM" id="SSF55545">
    <property type="entry name" value="beta-N-acetylhexosaminidase-like domain"/>
    <property type="match status" value="1"/>
</dbReference>
<dbReference type="EC" id="3.2.1.52" evidence="7"/>
<feature type="signal peptide" evidence="9">
    <location>
        <begin position="1"/>
        <end position="32"/>
    </location>
</feature>
<evidence type="ECO:0000313" key="12">
    <source>
        <dbReference type="EMBL" id="RZF41892.1"/>
    </source>
</evidence>
<dbReference type="EMBL" id="QKKF02016051">
    <property type="protein sequence ID" value="RZF41892.1"/>
    <property type="molecule type" value="Genomic_DNA"/>
</dbReference>
<dbReference type="PIRSF" id="PIRSF001093">
    <property type="entry name" value="B-hxosamndse_ab_euk"/>
    <property type="match status" value="1"/>
</dbReference>
<dbReference type="Gene3D" id="3.20.20.80">
    <property type="entry name" value="Glycosidases"/>
    <property type="match status" value="1"/>
</dbReference>
<comment type="catalytic activity">
    <reaction evidence="1 7">
        <text>Hydrolysis of terminal non-reducing N-acetyl-D-hexosamine residues in N-acetyl-beta-D-hexosaminides.</text>
        <dbReference type="EC" id="3.2.1.52"/>
    </reaction>
</comment>
<keyword evidence="13" id="KW-1185">Reference proteome</keyword>
<comment type="caution">
    <text evidence="12">The sequence shown here is derived from an EMBL/GenBank/DDBJ whole genome shotgun (WGS) entry which is preliminary data.</text>
</comment>
<dbReference type="InterPro" id="IPR025705">
    <property type="entry name" value="Beta_hexosaminidase_sua/sub"/>
</dbReference>
<keyword evidence="6 7" id="KW-0326">Glycosidase</keyword>
<dbReference type="GO" id="GO:0016231">
    <property type="term" value="F:beta-N-acetylglucosaminidase activity"/>
    <property type="evidence" value="ECO:0007669"/>
    <property type="project" value="TreeGrafter"/>
</dbReference>
<dbReference type="PANTHER" id="PTHR22600:SF26">
    <property type="entry name" value="BETA-N-ACETYLHEXOSAMINIDASE"/>
    <property type="match status" value="1"/>
</dbReference>
<evidence type="ECO:0000256" key="6">
    <source>
        <dbReference type="ARBA" id="ARBA00023295"/>
    </source>
</evidence>
<dbReference type="FunFam" id="3.20.20.80:FF:000063">
    <property type="entry name" value="Beta-hexosaminidase"/>
    <property type="match status" value="1"/>
</dbReference>
<dbReference type="STRING" id="195883.A0A482X888"/>
<evidence type="ECO:0000256" key="1">
    <source>
        <dbReference type="ARBA" id="ARBA00001231"/>
    </source>
</evidence>
<accession>A0A482X888</accession>
<dbReference type="GO" id="GO:0005886">
    <property type="term" value="C:plasma membrane"/>
    <property type="evidence" value="ECO:0007669"/>
    <property type="project" value="TreeGrafter"/>
</dbReference>
<comment type="similarity">
    <text evidence="2 7">Belongs to the glycosyl hydrolase 20 family.</text>
</comment>
<dbReference type="InParanoid" id="A0A482X888"/>
<evidence type="ECO:0000256" key="5">
    <source>
        <dbReference type="ARBA" id="ARBA00023180"/>
    </source>
</evidence>
<dbReference type="FunCoup" id="A0A482X888">
    <property type="interactions" value="407"/>
</dbReference>
<evidence type="ECO:0000256" key="4">
    <source>
        <dbReference type="ARBA" id="ARBA00022801"/>
    </source>
</evidence>
<proteinExistence type="inferred from homology"/>
<organism evidence="12 13">
    <name type="scientific">Laodelphax striatellus</name>
    <name type="common">Small brown planthopper</name>
    <name type="synonym">Delphax striatella</name>
    <dbReference type="NCBI Taxonomy" id="195883"/>
    <lineage>
        <taxon>Eukaryota</taxon>
        <taxon>Metazoa</taxon>
        <taxon>Ecdysozoa</taxon>
        <taxon>Arthropoda</taxon>
        <taxon>Hexapoda</taxon>
        <taxon>Insecta</taxon>
        <taxon>Pterygota</taxon>
        <taxon>Neoptera</taxon>
        <taxon>Paraneoptera</taxon>
        <taxon>Hemiptera</taxon>
        <taxon>Auchenorrhyncha</taxon>
        <taxon>Fulgoroidea</taxon>
        <taxon>Delphacidae</taxon>
        <taxon>Criomorphinae</taxon>
        <taxon>Laodelphax</taxon>
    </lineage>
</organism>
<dbReference type="AlphaFoldDB" id="A0A482X888"/>
<dbReference type="InterPro" id="IPR029018">
    <property type="entry name" value="Hex-like_dom2"/>
</dbReference>
<evidence type="ECO:0000256" key="8">
    <source>
        <dbReference type="PIRSR" id="PIRSR001093-1"/>
    </source>
</evidence>